<evidence type="ECO:0000313" key="3">
    <source>
        <dbReference type="EMBL" id="PNL91461.1"/>
    </source>
</evidence>
<evidence type="ECO:0000313" key="4">
    <source>
        <dbReference type="Proteomes" id="UP000192813"/>
    </source>
</evidence>
<sequence length="402" mass="44333">MKQKATWFLLLSTSLLLGSCSWFNDAEEIYDESETSSSEQVSSSASDSASDETSEDSQSSQSSSTAESDTDDEASGSSSSEGTSALTVADYFPMIEGYQAVFEGDGNEFAGFTRTYDFINDEFLTMRTATAGTTTLEVVAITADKAEVMVTKPETYSHEELTYDMITQIDEPTRVLIEGPIEVGHTFDSDGRQREITGIDVPVETKTGTYETLEVSEYGENSIRREYYAPDVGLVYAEDESTDPEADYFVTQILSQLSIEGWSEEVTFYYPNGEGELEQANETVAMTTNDDMALKFTQIFQGGNSADQQMMTKSVDINSINVDGQDPRAGKIVYVDFSENISELADDPQGKAKLDAMMATMVQYYNADYIQPAIEGDYMVIDGVIELTPAYPLYEIPENIQP</sequence>
<reference evidence="4" key="1">
    <citation type="submission" date="2017-12" db="EMBL/GenBank/DDBJ databases">
        <title>FDA dAtabase for Regulatory Grade micrObial Sequences (FDA-ARGOS): Supporting development and validation of Infectious Disease Dx tests.</title>
        <authorList>
            <person name="Hoffmann M."/>
            <person name="Allard M."/>
            <person name="Evans P."/>
            <person name="Brown E."/>
            <person name="Tallon L."/>
            <person name="Sadzewicz L."/>
            <person name="Sengamalay N."/>
            <person name="Ott S."/>
            <person name="Godinez A."/>
            <person name="Nagaraj S."/>
            <person name="Vavikolanu K."/>
            <person name="Aluvathingal J."/>
            <person name="Nadendla S."/>
            <person name="Sichtig H."/>
        </authorList>
    </citation>
    <scope>NUCLEOTIDE SEQUENCE [LARGE SCALE GENOMIC DNA]</scope>
    <source>
        <strain evidence="4">FDAARGOS_249</strain>
    </source>
</reference>
<evidence type="ECO:0000256" key="1">
    <source>
        <dbReference type="SAM" id="MobiDB-lite"/>
    </source>
</evidence>
<feature type="compositionally biased region" description="Low complexity" evidence="1">
    <location>
        <begin position="35"/>
        <end position="48"/>
    </location>
</feature>
<feature type="signal peptide" evidence="2">
    <location>
        <begin position="1"/>
        <end position="26"/>
    </location>
</feature>
<keyword evidence="2" id="KW-0732">Signal</keyword>
<dbReference type="RefSeq" id="WP_083068443.1">
    <property type="nucleotide sequence ID" value="NZ_JALXKY010000013.1"/>
</dbReference>
<protein>
    <recommendedName>
        <fullName evidence="5">GerMN domain-containing protein</fullName>
    </recommendedName>
</protein>
<name>A0A2J9PN39_9LACT</name>
<feature type="region of interest" description="Disordered" evidence="1">
    <location>
        <begin position="29"/>
        <end position="83"/>
    </location>
</feature>
<dbReference type="AlphaFoldDB" id="A0A2J9PN39"/>
<dbReference type="PROSITE" id="PS51257">
    <property type="entry name" value="PROKAR_LIPOPROTEIN"/>
    <property type="match status" value="1"/>
</dbReference>
<comment type="caution">
    <text evidence="3">The sequence shown here is derived from an EMBL/GenBank/DDBJ whole genome shotgun (WGS) entry which is preliminary data.</text>
</comment>
<feature type="chain" id="PRO_5014433641" description="GerMN domain-containing protein" evidence="2">
    <location>
        <begin position="27"/>
        <end position="402"/>
    </location>
</feature>
<dbReference type="EMBL" id="NBTM02000001">
    <property type="protein sequence ID" value="PNL91461.1"/>
    <property type="molecule type" value="Genomic_DNA"/>
</dbReference>
<organism evidence="3 4">
    <name type="scientific">Aerococcus viridans</name>
    <dbReference type="NCBI Taxonomy" id="1377"/>
    <lineage>
        <taxon>Bacteria</taxon>
        <taxon>Bacillati</taxon>
        <taxon>Bacillota</taxon>
        <taxon>Bacilli</taxon>
        <taxon>Lactobacillales</taxon>
        <taxon>Aerococcaceae</taxon>
        <taxon>Aerococcus</taxon>
    </lineage>
</organism>
<accession>A0A2J9PN39</accession>
<dbReference type="Proteomes" id="UP000192813">
    <property type="component" value="Unassembled WGS sequence"/>
</dbReference>
<feature type="compositionally biased region" description="Low complexity" evidence="1">
    <location>
        <begin position="56"/>
        <end position="67"/>
    </location>
</feature>
<proteinExistence type="predicted"/>
<evidence type="ECO:0000256" key="2">
    <source>
        <dbReference type="SAM" id="SignalP"/>
    </source>
</evidence>
<evidence type="ECO:0008006" key="5">
    <source>
        <dbReference type="Google" id="ProtNLM"/>
    </source>
</evidence>
<gene>
    <name evidence="3" type="ORF">A6J77_004125</name>
</gene>